<evidence type="ECO:0000256" key="2">
    <source>
        <dbReference type="ARBA" id="ARBA00022475"/>
    </source>
</evidence>
<keyword evidence="2" id="KW-1003">Cell membrane</keyword>
<protein>
    <submittedName>
        <fullName evidence="10">Glycosyltransferase 87 family protein</fullName>
    </submittedName>
</protein>
<feature type="transmembrane region" description="Helical" evidence="9">
    <location>
        <begin position="297"/>
        <end position="321"/>
    </location>
</feature>
<keyword evidence="6 9" id="KW-0472">Membrane</keyword>
<keyword evidence="4 9" id="KW-0812">Transmembrane</keyword>
<evidence type="ECO:0000256" key="6">
    <source>
        <dbReference type="ARBA" id="ARBA00023136"/>
    </source>
</evidence>
<comment type="caution">
    <text evidence="10">The sequence shown here is derived from an EMBL/GenBank/DDBJ whole genome shotgun (WGS) entry which is preliminary data.</text>
</comment>
<feature type="compositionally biased region" description="Polar residues" evidence="8">
    <location>
        <begin position="9"/>
        <end position="19"/>
    </location>
</feature>
<gene>
    <name evidence="10" type="ORF">ACFQWG_08845</name>
</gene>
<feature type="transmembrane region" description="Helical" evidence="9">
    <location>
        <begin position="405"/>
        <end position="428"/>
    </location>
</feature>
<feature type="transmembrane region" description="Helical" evidence="9">
    <location>
        <begin position="223"/>
        <end position="243"/>
    </location>
</feature>
<feature type="region of interest" description="Disordered" evidence="8">
    <location>
        <begin position="458"/>
        <end position="482"/>
    </location>
</feature>
<sequence length="482" mass="50941">MPDPAESVSPATRRSTSAESPPEPGGPARGVLLTVLGWGMLAGAALLLSSALTPRGTIENDVGYYHAWVELADRYGFSQILPEYPTPVMLLLWLPTLVAPTQDAYRILFVAASLAGLAAGAAMMTRLPGARARQTAPVVFLACTGALGPITLYRFDLLPGVLLAAACVALAREEAASGSRRRGRDRRPWWSVLVALGTGIKAWPIIVWPLVLGERSRRRREAAGFIATGAVLVAVSVAAAGWGRLFSPLTWQSGRGLQVESVLATWVLLARLVSPSSWTAALSDANSWDFSGPGVSATLALGTAAQVVLLVWIAAVCWRLWRTRAAEALAVAVSATSVVAVLVATDKVFSPQYMMWLAPVAAVACGIGRARVPRWWAPVLVVICALTQLSYPTTYGWLYPGDRGALFLVGTLLMVARNAMVAVFAVSACRTAWRLTARVGSAPAGPVPTVSVPLAEGGAALDAPARRNPPMTPIPSRRKADE</sequence>
<dbReference type="RefSeq" id="WP_380974519.1">
    <property type="nucleotide sequence ID" value="NZ_JBHTEF010000001.1"/>
</dbReference>
<accession>A0ABW2SN82</accession>
<feature type="transmembrane region" description="Helical" evidence="9">
    <location>
        <begin position="351"/>
        <end position="368"/>
    </location>
</feature>
<feature type="transmembrane region" description="Helical" evidence="9">
    <location>
        <begin position="375"/>
        <end position="393"/>
    </location>
</feature>
<feature type="region of interest" description="Disordered" evidence="8">
    <location>
        <begin position="1"/>
        <end position="28"/>
    </location>
</feature>
<comment type="similarity">
    <text evidence="7">Belongs to the glycosyltransferase 87 family.</text>
</comment>
<organism evidence="10 11">
    <name type="scientific">Schaalia naturae</name>
    <dbReference type="NCBI Taxonomy" id="635203"/>
    <lineage>
        <taxon>Bacteria</taxon>
        <taxon>Bacillati</taxon>
        <taxon>Actinomycetota</taxon>
        <taxon>Actinomycetes</taxon>
        <taxon>Actinomycetales</taxon>
        <taxon>Actinomycetaceae</taxon>
        <taxon>Schaalia</taxon>
    </lineage>
</organism>
<comment type="subcellular location">
    <subcellularLocation>
        <location evidence="1">Cell membrane</location>
        <topology evidence="1">Multi-pass membrane protein</topology>
    </subcellularLocation>
</comment>
<dbReference type="EMBL" id="JBHTEF010000001">
    <property type="protein sequence ID" value="MFC7581301.1"/>
    <property type="molecule type" value="Genomic_DNA"/>
</dbReference>
<feature type="transmembrane region" description="Helical" evidence="9">
    <location>
        <begin position="104"/>
        <end position="124"/>
    </location>
</feature>
<feature type="transmembrane region" description="Helical" evidence="9">
    <location>
        <begin position="136"/>
        <end position="155"/>
    </location>
</feature>
<dbReference type="Proteomes" id="UP001596527">
    <property type="component" value="Unassembled WGS sequence"/>
</dbReference>
<evidence type="ECO:0000256" key="8">
    <source>
        <dbReference type="SAM" id="MobiDB-lite"/>
    </source>
</evidence>
<feature type="transmembrane region" description="Helical" evidence="9">
    <location>
        <begin position="189"/>
        <end position="211"/>
    </location>
</feature>
<keyword evidence="5 9" id="KW-1133">Transmembrane helix</keyword>
<name>A0ABW2SN82_9ACTO</name>
<evidence type="ECO:0000256" key="4">
    <source>
        <dbReference type="ARBA" id="ARBA00022692"/>
    </source>
</evidence>
<dbReference type="Pfam" id="PF09594">
    <property type="entry name" value="GT87"/>
    <property type="match status" value="1"/>
</dbReference>
<evidence type="ECO:0000256" key="5">
    <source>
        <dbReference type="ARBA" id="ARBA00022989"/>
    </source>
</evidence>
<reference evidence="11" key="1">
    <citation type="journal article" date="2019" name="Int. J. Syst. Evol. Microbiol.">
        <title>The Global Catalogue of Microorganisms (GCM) 10K type strain sequencing project: providing services to taxonomists for standard genome sequencing and annotation.</title>
        <authorList>
            <consortium name="The Broad Institute Genomics Platform"/>
            <consortium name="The Broad Institute Genome Sequencing Center for Infectious Disease"/>
            <person name="Wu L."/>
            <person name="Ma J."/>
        </authorList>
    </citation>
    <scope>NUCLEOTIDE SEQUENCE [LARGE SCALE GENOMIC DNA]</scope>
    <source>
        <strain evidence="11">CCUG 56698</strain>
    </source>
</reference>
<evidence type="ECO:0000256" key="7">
    <source>
        <dbReference type="ARBA" id="ARBA00024033"/>
    </source>
</evidence>
<dbReference type="InterPro" id="IPR018584">
    <property type="entry name" value="GT87"/>
</dbReference>
<feature type="transmembrane region" description="Helical" evidence="9">
    <location>
        <begin position="31"/>
        <end position="52"/>
    </location>
</feature>
<evidence type="ECO:0000256" key="9">
    <source>
        <dbReference type="SAM" id="Phobius"/>
    </source>
</evidence>
<evidence type="ECO:0000256" key="3">
    <source>
        <dbReference type="ARBA" id="ARBA00022679"/>
    </source>
</evidence>
<keyword evidence="3" id="KW-0808">Transferase</keyword>
<keyword evidence="11" id="KW-1185">Reference proteome</keyword>
<proteinExistence type="inferred from homology"/>
<evidence type="ECO:0000256" key="1">
    <source>
        <dbReference type="ARBA" id="ARBA00004651"/>
    </source>
</evidence>
<feature type="transmembrane region" description="Helical" evidence="9">
    <location>
        <begin position="328"/>
        <end position="345"/>
    </location>
</feature>
<evidence type="ECO:0000313" key="11">
    <source>
        <dbReference type="Proteomes" id="UP001596527"/>
    </source>
</evidence>
<evidence type="ECO:0000313" key="10">
    <source>
        <dbReference type="EMBL" id="MFC7581301.1"/>
    </source>
</evidence>